<evidence type="ECO:0000256" key="3">
    <source>
        <dbReference type="ARBA" id="ARBA00022525"/>
    </source>
</evidence>
<dbReference type="CDD" id="cd00042">
    <property type="entry name" value="CY"/>
    <property type="match status" value="1"/>
</dbReference>
<keyword evidence="6" id="KW-0732">Signal</keyword>
<dbReference type="InterPro" id="IPR000010">
    <property type="entry name" value="Cystatin_dom"/>
</dbReference>
<dbReference type="Pfam" id="PF00031">
    <property type="entry name" value="Cystatin"/>
    <property type="match status" value="1"/>
</dbReference>
<evidence type="ECO:0000313" key="9">
    <source>
        <dbReference type="EMBL" id="KAB1262808.1"/>
    </source>
</evidence>
<comment type="similarity">
    <text evidence="2">Belongs to the cystatin family.</text>
</comment>
<dbReference type="Gene3D" id="3.10.450.10">
    <property type="match status" value="1"/>
</dbReference>
<keyword evidence="5" id="KW-0789">Thiol protease inhibitor</keyword>
<proteinExistence type="inferred from homology"/>
<sequence>MDWTEAQAGRVGAGVGKAGGTGARPPTATQRRRGRWRWARPWALLLLLLGPQLLEARGWGLQREVSAEDQRVLERYLPATVEYAVHEFNLRSQDENAYKVKRVLRSWREPVDTAMVFSTELQLTRTRCGKFDEDIDNCPFQGRPDVNNTVTCLFTISTEPWRTVFELLNNTCSEGLL</sequence>
<dbReference type="InterPro" id="IPR043250">
    <property type="entry name" value="CST9-like"/>
</dbReference>
<comment type="caution">
    <text evidence="9">The sequence shown here is derived from an EMBL/GenBank/DDBJ whole genome shotgun (WGS) entry which is preliminary data.</text>
</comment>
<evidence type="ECO:0000256" key="6">
    <source>
        <dbReference type="ARBA" id="ARBA00022729"/>
    </source>
</evidence>
<dbReference type="PANTHER" id="PTHR46945">
    <property type="entry name" value="CYSTATIN-9-LIKE"/>
    <property type="match status" value="1"/>
</dbReference>
<evidence type="ECO:0000256" key="4">
    <source>
        <dbReference type="ARBA" id="ARBA00022690"/>
    </source>
</evidence>
<evidence type="ECO:0000256" key="1">
    <source>
        <dbReference type="ARBA" id="ARBA00004613"/>
    </source>
</evidence>
<dbReference type="Proteomes" id="UP000299084">
    <property type="component" value="Unassembled WGS sequence"/>
</dbReference>
<dbReference type="AlphaFoldDB" id="A0A5N4CVE2"/>
<protein>
    <submittedName>
        <fullName evidence="9">Cystatin-9</fullName>
    </submittedName>
</protein>
<feature type="compositionally biased region" description="Low complexity" evidence="7">
    <location>
        <begin position="1"/>
        <end position="10"/>
    </location>
</feature>
<dbReference type="PANTHER" id="PTHR46945:SF1">
    <property type="entry name" value="CYSTATIN-9-LIKE"/>
    <property type="match status" value="1"/>
</dbReference>
<feature type="domain" description="Cystatin" evidence="8">
    <location>
        <begin position="79"/>
        <end position="158"/>
    </location>
</feature>
<dbReference type="KEGG" id="cdk:105106287"/>
<gene>
    <name evidence="9" type="primary">Cystatin-9</name>
    <name evidence="9" type="ORF">Cadr_000021582</name>
</gene>
<dbReference type="GO" id="GO:0004869">
    <property type="term" value="F:cysteine-type endopeptidase inhibitor activity"/>
    <property type="evidence" value="ECO:0007669"/>
    <property type="project" value="UniProtKB-KW"/>
</dbReference>
<dbReference type="EMBL" id="JWIN03000019">
    <property type="protein sequence ID" value="KAB1262808.1"/>
    <property type="molecule type" value="Genomic_DNA"/>
</dbReference>
<accession>A0A5N4CVE2</accession>
<feature type="compositionally biased region" description="Gly residues" evidence="7">
    <location>
        <begin position="11"/>
        <end position="22"/>
    </location>
</feature>
<evidence type="ECO:0000256" key="7">
    <source>
        <dbReference type="SAM" id="MobiDB-lite"/>
    </source>
</evidence>
<dbReference type="GO" id="GO:0005615">
    <property type="term" value="C:extracellular space"/>
    <property type="evidence" value="ECO:0007669"/>
    <property type="project" value="TreeGrafter"/>
</dbReference>
<keyword evidence="4" id="KW-0646">Protease inhibitor</keyword>
<evidence type="ECO:0000256" key="2">
    <source>
        <dbReference type="ARBA" id="ARBA00009403"/>
    </source>
</evidence>
<dbReference type="InterPro" id="IPR046350">
    <property type="entry name" value="Cystatin_sf"/>
</dbReference>
<dbReference type="SUPFAM" id="SSF54403">
    <property type="entry name" value="Cystatin/monellin"/>
    <property type="match status" value="1"/>
</dbReference>
<evidence type="ECO:0000259" key="8">
    <source>
        <dbReference type="Pfam" id="PF00031"/>
    </source>
</evidence>
<keyword evidence="10" id="KW-1185">Reference proteome</keyword>
<keyword evidence="3" id="KW-0964">Secreted</keyword>
<evidence type="ECO:0000313" key="10">
    <source>
        <dbReference type="Proteomes" id="UP000299084"/>
    </source>
</evidence>
<dbReference type="GO" id="GO:0019730">
    <property type="term" value="P:antimicrobial humoral response"/>
    <property type="evidence" value="ECO:0007669"/>
    <property type="project" value="TreeGrafter"/>
</dbReference>
<comment type="subcellular location">
    <subcellularLocation>
        <location evidence="1">Secreted</location>
    </subcellularLocation>
</comment>
<reference evidence="9 10" key="1">
    <citation type="journal article" date="2019" name="Mol. Ecol. Resour.">
        <title>Improving Illumina assemblies with Hi-C and long reads: an example with the North African dromedary.</title>
        <authorList>
            <person name="Elbers J.P."/>
            <person name="Rogers M.F."/>
            <person name="Perelman P.L."/>
            <person name="Proskuryakova A.A."/>
            <person name="Serdyukova N.A."/>
            <person name="Johnson W.E."/>
            <person name="Horin P."/>
            <person name="Corander J."/>
            <person name="Murphy D."/>
            <person name="Burger P.A."/>
        </authorList>
    </citation>
    <scope>NUCLEOTIDE SEQUENCE [LARGE SCALE GENOMIC DNA]</scope>
    <source>
        <strain evidence="9">Drom800</strain>
        <tissue evidence="9">Blood</tissue>
    </source>
</reference>
<dbReference type="STRING" id="9838.ENSCDRP00005028431"/>
<evidence type="ECO:0000256" key="5">
    <source>
        <dbReference type="ARBA" id="ARBA00022704"/>
    </source>
</evidence>
<name>A0A5N4CVE2_CAMDR</name>
<organism evidence="9 10">
    <name type="scientific">Camelus dromedarius</name>
    <name type="common">Dromedary</name>
    <name type="synonym">Arabian camel</name>
    <dbReference type="NCBI Taxonomy" id="9838"/>
    <lineage>
        <taxon>Eukaryota</taxon>
        <taxon>Metazoa</taxon>
        <taxon>Chordata</taxon>
        <taxon>Craniata</taxon>
        <taxon>Vertebrata</taxon>
        <taxon>Euteleostomi</taxon>
        <taxon>Mammalia</taxon>
        <taxon>Eutheria</taxon>
        <taxon>Laurasiatheria</taxon>
        <taxon>Artiodactyla</taxon>
        <taxon>Tylopoda</taxon>
        <taxon>Camelidae</taxon>
        <taxon>Camelus</taxon>
    </lineage>
</organism>
<feature type="region of interest" description="Disordered" evidence="7">
    <location>
        <begin position="1"/>
        <end position="31"/>
    </location>
</feature>
<dbReference type="OrthoDB" id="9626110at2759"/>